<evidence type="ECO:0000313" key="2">
    <source>
        <dbReference type="EMBL" id="KAL1837741.1"/>
    </source>
</evidence>
<dbReference type="EMBL" id="JAZGSY010000266">
    <property type="protein sequence ID" value="KAL1837741.1"/>
    <property type="molecule type" value="Genomic_DNA"/>
</dbReference>
<organism evidence="2 3">
    <name type="scientific">Humicola insolens</name>
    <name type="common">Soft-rot fungus</name>
    <dbReference type="NCBI Taxonomy" id="85995"/>
    <lineage>
        <taxon>Eukaryota</taxon>
        <taxon>Fungi</taxon>
        <taxon>Dikarya</taxon>
        <taxon>Ascomycota</taxon>
        <taxon>Pezizomycotina</taxon>
        <taxon>Sordariomycetes</taxon>
        <taxon>Sordariomycetidae</taxon>
        <taxon>Sordariales</taxon>
        <taxon>Chaetomiaceae</taxon>
        <taxon>Mycothermus</taxon>
    </lineage>
</organism>
<dbReference type="InterPro" id="IPR003130">
    <property type="entry name" value="GED"/>
</dbReference>
<dbReference type="Proteomes" id="UP001583172">
    <property type="component" value="Unassembled WGS sequence"/>
</dbReference>
<reference evidence="2 3" key="1">
    <citation type="journal article" date="2024" name="Commun. Biol.">
        <title>Comparative genomic analysis of thermophilic fungi reveals convergent evolutionary adaptations and gene losses.</title>
        <authorList>
            <person name="Steindorff A.S."/>
            <person name="Aguilar-Pontes M.V."/>
            <person name="Robinson A.J."/>
            <person name="Andreopoulos B."/>
            <person name="LaButti K."/>
            <person name="Kuo A."/>
            <person name="Mondo S."/>
            <person name="Riley R."/>
            <person name="Otillar R."/>
            <person name="Haridas S."/>
            <person name="Lipzen A."/>
            <person name="Grimwood J."/>
            <person name="Schmutz J."/>
            <person name="Clum A."/>
            <person name="Reid I.D."/>
            <person name="Moisan M.C."/>
            <person name="Butler G."/>
            <person name="Nguyen T.T.M."/>
            <person name="Dewar K."/>
            <person name="Conant G."/>
            <person name="Drula E."/>
            <person name="Henrissat B."/>
            <person name="Hansel C."/>
            <person name="Singer S."/>
            <person name="Hutchinson M.I."/>
            <person name="de Vries R.P."/>
            <person name="Natvig D.O."/>
            <person name="Powell A.J."/>
            <person name="Tsang A."/>
            <person name="Grigoriev I.V."/>
        </authorList>
    </citation>
    <scope>NUCLEOTIDE SEQUENCE [LARGE SCALE GENOMIC DNA]</scope>
    <source>
        <strain evidence="2 3">CBS 620.91</strain>
    </source>
</reference>
<evidence type="ECO:0000313" key="3">
    <source>
        <dbReference type="Proteomes" id="UP001583172"/>
    </source>
</evidence>
<evidence type="ECO:0000259" key="1">
    <source>
        <dbReference type="PROSITE" id="PS51388"/>
    </source>
</evidence>
<keyword evidence="3" id="KW-1185">Reference proteome</keyword>
<dbReference type="Pfam" id="PF02212">
    <property type="entry name" value="GED"/>
    <property type="match status" value="1"/>
</dbReference>
<sequence>MQKELLENMYRQSELDDLLKESDYTVRRRKECQQMVESLSRASEIVSQWGVVIEGDIGDGGGGCWVEMCMVGLGRPGLVLSQRGHGSVLCLCLSISWCV</sequence>
<accession>A0ABR3V7L5</accession>
<gene>
    <name evidence="2" type="ORF">VTJ49DRAFT_3433</name>
</gene>
<dbReference type="PROSITE" id="PS51388">
    <property type="entry name" value="GED"/>
    <property type="match status" value="1"/>
</dbReference>
<feature type="domain" description="GED" evidence="1">
    <location>
        <begin position="1"/>
        <end position="54"/>
    </location>
</feature>
<dbReference type="InterPro" id="IPR020850">
    <property type="entry name" value="GED_dom"/>
</dbReference>
<proteinExistence type="predicted"/>
<comment type="caution">
    <text evidence="2">The sequence shown here is derived from an EMBL/GenBank/DDBJ whole genome shotgun (WGS) entry which is preliminary data.</text>
</comment>
<protein>
    <recommendedName>
        <fullName evidence="1">GED domain-containing protein</fullName>
    </recommendedName>
</protein>
<name>A0ABR3V7L5_HUMIN</name>